<proteinExistence type="predicted"/>
<dbReference type="AlphaFoldDB" id="A0A699GRC7"/>
<gene>
    <name evidence="2" type="ORF">Tci_159444</name>
</gene>
<name>A0A699GRC7_TANCI</name>
<sequence length="203" mass="22477">MSNLEFCDTHNMVAYLLKIEGSKGFQHIVDFLNSSHIKYALTKNPTIYTLLIQQFWQTVAANTLDTREVQITATIDGKVKLVSEASIRRYLKLEDSDGISTLPNTKIFEELALMGNGEKLGSTYVAPTIRHKLFSNMRRAFKGYSGVDVPLSQTMLVQGPILQGEGSTVPVESHHIPSGALTMSQPPLSSPSRIPTRQETEVP</sequence>
<dbReference type="EMBL" id="BKCJ010037191">
    <property type="protein sequence ID" value="GEV87467.1"/>
    <property type="molecule type" value="Genomic_DNA"/>
</dbReference>
<evidence type="ECO:0000256" key="1">
    <source>
        <dbReference type="SAM" id="MobiDB-lite"/>
    </source>
</evidence>
<evidence type="ECO:0008006" key="3">
    <source>
        <dbReference type="Google" id="ProtNLM"/>
    </source>
</evidence>
<evidence type="ECO:0000313" key="2">
    <source>
        <dbReference type="EMBL" id="GEV87467.1"/>
    </source>
</evidence>
<comment type="caution">
    <text evidence="2">The sequence shown here is derived from an EMBL/GenBank/DDBJ whole genome shotgun (WGS) entry which is preliminary data.</text>
</comment>
<feature type="compositionally biased region" description="Polar residues" evidence="1">
    <location>
        <begin position="181"/>
        <end position="195"/>
    </location>
</feature>
<accession>A0A699GRC7</accession>
<reference evidence="2" key="1">
    <citation type="journal article" date="2019" name="Sci. Rep.">
        <title>Draft genome of Tanacetum cinerariifolium, the natural source of mosquito coil.</title>
        <authorList>
            <person name="Yamashiro T."/>
            <person name="Shiraishi A."/>
            <person name="Satake H."/>
            <person name="Nakayama K."/>
        </authorList>
    </citation>
    <scope>NUCLEOTIDE SEQUENCE</scope>
</reference>
<feature type="region of interest" description="Disordered" evidence="1">
    <location>
        <begin position="166"/>
        <end position="203"/>
    </location>
</feature>
<protein>
    <recommendedName>
        <fullName evidence="3">Xylulose kinase-1</fullName>
    </recommendedName>
</protein>
<organism evidence="2">
    <name type="scientific">Tanacetum cinerariifolium</name>
    <name type="common">Dalmatian daisy</name>
    <name type="synonym">Chrysanthemum cinerariifolium</name>
    <dbReference type="NCBI Taxonomy" id="118510"/>
    <lineage>
        <taxon>Eukaryota</taxon>
        <taxon>Viridiplantae</taxon>
        <taxon>Streptophyta</taxon>
        <taxon>Embryophyta</taxon>
        <taxon>Tracheophyta</taxon>
        <taxon>Spermatophyta</taxon>
        <taxon>Magnoliopsida</taxon>
        <taxon>eudicotyledons</taxon>
        <taxon>Gunneridae</taxon>
        <taxon>Pentapetalae</taxon>
        <taxon>asterids</taxon>
        <taxon>campanulids</taxon>
        <taxon>Asterales</taxon>
        <taxon>Asteraceae</taxon>
        <taxon>Asteroideae</taxon>
        <taxon>Anthemideae</taxon>
        <taxon>Anthemidinae</taxon>
        <taxon>Tanacetum</taxon>
    </lineage>
</organism>